<name>A0ABN9GUJ2_9NEOB</name>
<accession>A0ABN9GUJ2</accession>
<evidence type="ECO:0000313" key="1">
    <source>
        <dbReference type="EMBL" id="CAI9611118.1"/>
    </source>
</evidence>
<organism evidence="1 2">
    <name type="scientific">Staurois parvus</name>
    <dbReference type="NCBI Taxonomy" id="386267"/>
    <lineage>
        <taxon>Eukaryota</taxon>
        <taxon>Metazoa</taxon>
        <taxon>Chordata</taxon>
        <taxon>Craniata</taxon>
        <taxon>Vertebrata</taxon>
        <taxon>Euteleostomi</taxon>
        <taxon>Amphibia</taxon>
        <taxon>Batrachia</taxon>
        <taxon>Anura</taxon>
        <taxon>Neobatrachia</taxon>
        <taxon>Ranoidea</taxon>
        <taxon>Ranidae</taxon>
        <taxon>Staurois</taxon>
    </lineage>
</organism>
<gene>
    <name evidence="1" type="ORF">SPARVUS_LOCUS14502386</name>
</gene>
<comment type="caution">
    <text evidence="1">The sequence shown here is derived from an EMBL/GenBank/DDBJ whole genome shotgun (WGS) entry which is preliminary data.</text>
</comment>
<sequence length="105" mass="12202">MPQLLEWEKNLHLMLGEVQALQTYIKGCHLHLSCLTVCQHWMQLDRHPFHLDPAPFSSFGKGWGSTWRDYGSKGGFLMHQVMWKGYWGSNMKPCLNLSPRSGIRM</sequence>
<proteinExistence type="predicted"/>
<reference evidence="1" key="1">
    <citation type="submission" date="2023-05" db="EMBL/GenBank/DDBJ databases">
        <authorList>
            <person name="Stuckert A."/>
        </authorList>
    </citation>
    <scope>NUCLEOTIDE SEQUENCE</scope>
</reference>
<protein>
    <submittedName>
        <fullName evidence="1">Uncharacterized protein</fullName>
    </submittedName>
</protein>
<dbReference type="Proteomes" id="UP001162483">
    <property type="component" value="Unassembled WGS sequence"/>
</dbReference>
<evidence type="ECO:0000313" key="2">
    <source>
        <dbReference type="Proteomes" id="UP001162483"/>
    </source>
</evidence>
<keyword evidence="2" id="KW-1185">Reference proteome</keyword>
<dbReference type="EMBL" id="CATNWA010019077">
    <property type="protein sequence ID" value="CAI9611118.1"/>
    <property type="molecule type" value="Genomic_DNA"/>
</dbReference>